<keyword evidence="2" id="KW-1185">Reference proteome</keyword>
<sequence length="80" mass="9439">MKTKFSSFEEIDVQLEILRTQRQLSLYRLKSQLEKGPMEIVRSGIRHAVLPSLKNLVIDWSLDRLRRLRRTLRPELPPAA</sequence>
<gene>
    <name evidence="1" type="ORF">QU605_12415</name>
</gene>
<evidence type="ECO:0000313" key="1">
    <source>
        <dbReference type="EMBL" id="MDM9632281.1"/>
    </source>
</evidence>
<name>A0ABT7WH84_9FLAO</name>
<reference evidence="1" key="1">
    <citation type="submission" date="2023-06" db="EMBL/GenBank/DDBJ databases">
        <title>Robiginitalea aurantiacus sp. nov. and Algoriphagus sediminis sp. nov., isolated from coastal sediment.</title>
        <authorList>
            <person name="Zhou Z.Y."/>
            <person name="An J."/>
            <person name="Jia Y.W."/>
            <person name="Du Z.J."/>
        </authorList>
    </citation>
    <scope>NUCLEOTIDE SEQUENCE</scope>
    <source>
        <strain evidence="1">M39</strain>
    </source>
</reference>
<dbReference type="EMBL" id="JAUDUY010000007">
    <property type="protein sequence ID" value="MDM9632281.1"/>
    <property type="molecule type" value="Genomic_DNA"/>
</dbReference>
<evidence type="ECO:0000313" key="2">
    <source>
        <dbReference type="Proteomes" id="UP001174839"/>
    </source>
</evidence>
<dbReference type="RefSeq" id="WP_289725647.1">
    <property type="nucleotide sequence ID" value="NZ_JAUDUY010000007.1"/>
</dbReference>
<dbReference type="Proteomes" id="UP001174839">
    <property type="component" value="Unassembled WGS sequence"/>
</dbReference>
<protein>
    <submittedName>
        <fullName evidence="1">Uncharacterized protein</fullName>
    </submittedName>
</protein>
<comment type="caution">
    <text evidence="1">The sequence shown here is derived from an EMBL/GenBank/DDBJ whole genome shotgun (WGS) entry which is preliminary data.</text>
</comment>
<accession>A0ABT7WH84</accession>
<organism evidence="1 2">
    <name type="scientific">Robiginitalea aurantiaca</name>
    <dbReference type="NCBI Taxonomy" id="3056915"/>
    <lineage>
        <taxon>Bacteria</taxon>
        <taxon>Pseudomonadati</taxon>
        <taxon>Bacteroidota</taxon>
        <taxon>Flavobacteriia</taxon>
        <taxon>Flavobacteriales</taxon>
        <taxon>Flavobacteriaceae</taxon>
        <taxon>Robiginitalea</taxon>
    </lineage>
</organism>
<proteinExistence type="predicted"/>